<accession>A0ABU0MBV9</accession>
<keyword evidence="2" id="KW-1185">Reference proteome</keyword>
<name>A0ABU0MBV9_9HYPH</name>
<reference evidence="1 2" key="1">
    <citation type="submission" date="2023-07" db="EMBL/GenBank/DDBJ databases">
        <title>Genomic Encyclopedia of Type Strains, Phase IV (KMG-IV): sequencing the most valuable type-strain genomes for metagenomic binning, comparative biology and taxonomic classification.</title>
        <authorList>
            <person name="Goeker M."/>
        </authorList>
    </citation>
    <scope>NUCLEOTIDE SEQUENCE [LARGE SCALE GENOMIC DNA]</scope>
    <source>
        <strain evidence="1 2">B1-1</strain>
    </source>
</reference>
<dbReference type="RefSeq" id="WP_266283974.1">
    <property type="nucleotide sequence ID" value="NZ_JAPKNF010000004.1"/>
</dbReference>
<organism evidence="1 2">
    <name type="scientific">Kaistia geumhonensis</name>
    <dbReference type="NCBI Taxonomy" id="410839"/>
    <lineage>
        <taxon>Bacteria</taxon>
        <taxon>Pseudomonadati</taxon>
        <taxon>Pseudomonadota</taxon>
        <taxon>Alphaproteobacteria</taxon>
        <taxon>Hyphomicrobiales</taxon>
        <taxon>Kaistiaceae</taxon>
        <taxon>Kaistia</taxon>
    </lineage>
</organism>
<comment type="caution">
    <text evidence="1">The sequence shown here is derived from an EMBL/GenBank/DDBJ whole genome shotgun (WGS) entry which is preliminary data.</text>
</comment>
<gene>
    <name evidence="1" type="ORF">QO015_004059</name>
</gene>
<dbReference type="InterPro" id="IPR019285">
    <property type="entry name" value="DUF2336"/>
</dbReference>
<dbReference type="Proteomes" id="UP001223743">
    <property type="component" value="Unassembled WGS sequence"/>
</dbReference>
<evidence type="ECO:0000313" key="1">
    <source>
        <dbReference type="EMBL" id="MDQ0518446.1"/>
    </source>
</evidence>
<protein>
    <submittedName>
        <fullName evidence="1">Uncharacterized protein (DUF2336 family)</fullName>
    </submittedName>
</protein>
<dbReference type="Pfam" id="PF10098">
    <property type="entry name" value="DUF2336"/>
    <property type="match status" value="2"/>
</dbReference>
<evidence type="ECO:0000313" key="2">
    <source>
        <dbReference type="Proteomes" id="UP001223743"/>
    </source>
</evidence>
<proteinExistence type="predicted"/>
<dbReference type="EMBL" id="JAUSWJ010000001">
    <property type="protein sequence ID" value="MDQ0518446.1"/>
    <property type="molecule type" value="Genomic_DNA"/>
</dbReference>
<sequence>MLEELTLLARDRAPARREALLAAVVELYRAAGARAEVALGEVFGDIVVHLVRTLPDSAKPRAGAMLADLSTAPHALVLALAAAQGPIATALLQASPVLSDDDLVGLVARLDDGGLAAVAARAGLSERVTDALVAKGGPALCRAVAANRSARLSRDCLARIVAACGQGAAELRGAAEIIAFAAPPRRKRASRRAENAVTRVIAFPRPADRTAEPAAAPPPVAEAIAAIASHDRMLEVAMLLAAHAGLPPDLVSRLIARPDPTLLAVLCRAAGVPDSTFSVIARIRGRRFGHPLAQTLAVEAAYAELSEAEARQRLGSVKAMQKKA</sequence>